<feature type="region of interest" description="Disordered" evidence="8">
    <location>
        <begin position="20"/>
        <end position="205"/>
    </location>
</feature>
<dbReference type="SMART" id="SM00066">
    <property type="entry name" value="GAL4"/>
    <property type="match status" value="1"/>
</dbReference>
<evidence type="ECO:0000259" key="9">
    <source>
        <dbReference type="PROSITE" id="PS50048"/>
    </source>
</evidence>
<accession>A0AAV9VBJ2</accession>
<evidence type="ECO:0000256" key="7">
    <source>
        <dbReference type="ARBA" id="ARBA00023242"/>
    </source>
</evidence>
<name>A0AAV9VBJ2_9PEZI</name>
<dbReference type="Pfam" id="PF24990">
    <property type="entry name" value="PAS_13"/>
    <property type="match status" value="1"/>
</dbReference>
<dbReference type="PROSITE" id="PS00463">
    <property type="entry name" value="ZN2_CY6_FUNGAL_1"/>
    <property type="match status" value="1"/>
</dbReference>
<comment type="subcellular location">
    <subcellularLocation>
        <location evidence="1">Nucleus</location>
    </subcellularLocation>
</comment>
<evidence type="ECO:0000313" key="10">
    <source>
        <dbReference type="EMBL" id="KAK6359355.1"/>
    </source>
</evidence>
<evidence type="ECO:0000256" key="5">
    <source>
        <dbReference type="ARBA" id="ARBA00023125"/>
    </source>
</evidence>
<dbReference type="PANTHER" id="PTHR31986">
    <property type="entry name" value="REGULATOR OF DRUG SENSITIVITY 2"/>
    <property type="match status" value="1"/>
</dbReference>
<organism evidence="10 11">
    <name type="scientific">Orbilia brochopaga</name>
    <dbReference type="NCBI Taxonomy" id="3140254"/>
    <lineage>
        <taxon>Eukaryota</taxon>
        <taxon>Fungi</taxon>
        <taxon>Dikarya</taxon>
        <taxon>Ascomycota</taxon>
        <taxon>Pezizomycotina</taxon>
        <taxon>Orbiliomycetes</taxon>
        <taxon>Orbiliales</taxon>
        <taxon>Orbiliaceae</taxon>
        <taxon>Orbilia</taxon>
    </lineage>
</organism>
<evidence type="ECO:0000256" key="4">
    <source>
        <dbReference type="ARBA" id="ARBA00023015"/>
    </source>
</evidence>
<reference evidence="10 11" key="1">
    <citation type="submission" date="2019-10" db="EMBL/GenBank/DDBJ databases">
        <authorList>
            <person name="Palmer J.M."/>
        </authorList>
    </citation>
    <scope>NUCLEOTIDE SEQUENCE [LARGE SCALE GENOMIC DNA]</scope>
    <source>
        <strain evidence="10 11">TWF696</strain>
    </source>
</reference>
<keyword evidence="5" id="KW-0238">DNA-binding</keyword>
<feature type="compositionally biased region" description="Low complexity" evidence="8">
    <location>
        <begin position="20"/>
        <end position="34"/>
    </location>
</feature>
<evidence type="ECO:0000256" key="6">
    <source>
        <dbReference type="ARBA" id="ARBA00023163"/>
    </source>
</evidence>
<dbReference type="AlphaFoldDB" id="A0AAV9VBJ2"/>
<dbReference type="InterPro" id="IPR001138">
    <property type="entry name" value="Zn2Cys6_DnaBD"/>
</dbReference>
<keyword evidence="2" id="KW-0479">Metal-binding</keyword>
<dbReference type="GO" id="GO:0008270">
    <property type="term" value="F:zinc ion binding"/>
    <property type="evidence" value="ECO:0007669"/>
    <property type="project" value="InterPro"/>
</dbReference>
<gene>
    <name evidence="10" type="ORF">TWF696_000516</name>
</gene>
<sequence>MSSDTTATAAAAAATVDAGAVAAAAAGTSAHGAANRPKLKHEEADDDTTAAGTSSSTATTTTSDVAHRTAAPATPAKGGINRKKAPPASPRTEAAKKVNGTGAGTTGKAIANGNGGGNGGRKRGADSDDEHDTTSPNAKTKTNARLKMDSTAAAATQNGKAAGDEHEHEGAEGYIAPAASSSSSPVPAPTSASSANGSRVSKRRKVNHACVYCRRSHMTCDDERPCTRCVKRNIGNLCRDEVRDAKKLKTERDHSTEEASPSSPTSPNEMATNTPEVQDLPAEDSSAGGIPQRPPQKPEQQQQPQTTKQPQQTQTQTASQQNPSMPPPRNSVASTPGLLAPSPVSTTQRANFNNNNNNTNFLVPDWTGTGVSQQDWNPYHHPMMFSNPEAASEYDLMNEFFLDSIYNNDMFLGGGDNLFQDPSFSGNNLFGTGSASASSATENGTSAPAAAAAPGGSLTANGLRANAMLPQAAPSPMIRPASVKPTLEKAKELYYLTAADPPKDGIPEDRMKQVLKAKHDAGLLKPFNYINGYRRLQKYMDENMQPSSKQRIQKSLERFRPQFRQKTHQLTDIDLIFVEEWFERSLMEYDRVFAAMAVPACLWRRTGEIFRGNKEFAELIHVPIEHMRDGKLAIYELIAEDSAVSYWEKFGAIAFDPSQKAMLTTCYLKNPDPNASEKLIHCCFSFTIRRDSSHIPAMIIGNFLPIP</sequence>
<evidence type="ECO:0000313" key="11">
    <source>
        <dbReference type="Proteomes" id="UP001375240"/>
    </source>
</evidence>
<dbReference type="GO" id="GO:0005634">
    <property type="term" value="C:nucleus"/>
    <property type="evidence" value="ECO:0007669"/>
    <property type="project" value="UniProtKB-SubCell"/>
</dbReference>
<feature type="compositionally biased region" description="Low complexity" evidence="8">
    <location>
        <begin position="151"/>
        <end position="161"/>
    </location>
</feature>
<protein>
    <recommendedName>
        <fullName evidence="9">Zn(2)-C6 fungal-type domain-containing protein</fullName>
    </recommendedName>
</protein>
<dbReference type="GO" id="GO:0000977">
    <property type="term" value="F:RNA polymerase II transcription regulatory region sequence-specific DNA binding"/>
    <property type="evidence" value="ECO:0007669"/>
    <property type="project" value="TreeGrafter"/>
</dbReference>
<feature type="compositionally biased region" description="Low complexity" evidence="8">
    <location>
        <begin position="172"/>
        <end position="195"/>
    </location>
</feature>
<evidence type="ECO:0000256" key="2">
    <source>
        <dbReference type="ARBA" id="ARBA00022723"/>
    </source>
</evidence>
<dbReference type="FunFam" id="4.10.240.10:FF:000002">
    <property type="entry name" value="Zn cluster transcription factor Rds2"/>
    <property type="match status" value="1"/>
</dbReference>
<dbReference type="InterPro" id="IPR053045">
    <property type="entry name" value="Zinc_cluster_trans_reg"/>
</dbReference>
<feature type="compositionally biased region" description="Low complexity" evidence="8">
    <location>
        <begin position="258"/>
        <end position="267"/>
    </location>
</feature>
<feature type="compositionally biased region" description="Low complexity" evidence="8">
    <location>
        <begin position="49"/>
        <end position="64"/>
    </location>
</feature>
<dbReference type="Proteomes" id="UP001375240">
    <property type="component" value="Unassembled WGS sequence"/>
</dbReference>
<feature type="region of interest" description="Disordered" evidence="8">
    <location>
        <begin position="433"/>
        <end position="454"/>
    </location>
</feature>
<dbReference type="Pfam" id="PF00172">
    <property type="entry name" value="Zn_clus"/>
    <property type="match status" value="1"/>
</dbReference>
<feature type="compositionally biased region" description="Low complexity" evidence="8">
    <location>
        <begin position="298"/>
        <end position="323"/>
    </location>
</feature>
<dbReference type="InterPro" id="IPR036864">
    <property type="entry name" value="Zn2-C6_fun-type_DNA-bd_sf"/>
</dbReference>
<feature type="compositionally biased region" description="Polar residues" evidence="8">
    <location>
        <begin position="134"/>
        <end position="143"/>
    </location>
</feature>
<feature type="domain" description="Zn(2)-C6 fungal-type" evidence="9">
    <location>
        <begin position="209"/>
        <end position="240"/>
    </location>
</feature>
<keyword evidence="11" id="KW-1185">Reference proteome</keyword>
<dbReference type="PANTHER" id="PTHR31986:SF7">
    <property type="entry name" value="REGULATOR OF DRUG SENSITIVITY 2"/>
    <property type="match status" value="1"/>
</dbReference>
<dbReference type="InterPro" id="IPR056751">
    <property type="entry name" value="PAS_13"/>
</dbReference>
<feature type="compositionally biased region" description="Basic and acidic residues" evidence="8">
    <location>
        <begin position="248"/>
        <end position="257"/>
    </location>
</feature>
<dbReference type="EMBL" id="JAVHNQ010000001">
    <property type="protein sequence ID" value="KAK6359355.1"/>
    <property type="molecule type" value="Genomic_DNA"/>
</dbReference>
<dbReference type="SUPFAM" id="SSF57701">
    <property type="entry name" value="Zn2/Cys6 DNA-binding domain"/>
    <property type="match status" value="1"/>
</dbReference>
<feature type="region of interest" description="Disordered" evidence="8">
    <location>
        <begin position="248"/>
        <end position="357"/>
    </location>
</feature>
<keyword evidence="7" id="KW-0539">Nucleus</keyword>
<dbReference type="PROSITE" id="PS50048">
    <property type="entry name" value="ZN2_CY6_FUNGAL_2"/>
    <property type="match status" value="1"/>
</dbReference>
<dbReference type="Gene3D" id="4.10.240.10">
    <property type="entry name" value="Zn(2)-C6 fungal-type DNA-binding domain"/>
    <property type="match status" value="1"/>
</dbReference>
<evidence type="ECO:0000256" key="3">
    <source>
        <dbReference type="ARBA" id="ARBA00022833"/>
    </source>
</evidence>
<dbReference type="GO" id="GO:0000981">
    <property type="term" value="F:DNA-binding transcription factor activity, RNA polymerase II-specific"/>
    <property type="evidence" value="ECO:0007669"/>
    <property type="project" value="InterPro"/>
</dbReference>
<comment type="caution">
    <text evidence="10">The sequence shown here is derived from an EMBL/GenBank/DDBJ whole genome shotgun (WGS) entry which is preliminary data.</text>
</comment>
<feature type="compositionally biased region" description="Basic and acidic residues" evidence="8">
    <location>
        <begin position="162"/>
        <end position="171"/>
    </location>
</feature>
<keyword evidence="3" id="KW-0862">Zinc</keyword>
<evidence type="ECO:0000256" key="1">
    <source>
        <dbReference type="ARBA" id="ARBA00004123"/>
    </source>
</evidence>
<keyword evidence="6" id="KW-0804">Transcription</keyword>
<proteinExistence type="predicted"/>
<evidence type="ECO:0000256" key="8">
    <source>
        <dbReference type="SAM" id="MobiDB-lite"/>
    </source>
</evidence>
<dbReference type="CDD" id="cd00067">
    <property type="entry name" value="GAL4"/>
    <property type="match status" value="1"/>
</dbReference>
<keyword evidence="4" id="KW-0805">Transcription regulation</keyword>